<gene>
    <name evidence="1" type="ORF">CAMP_LOCUS830</name>
</gene>
<keyword evidence="2" id="KW-1185">Reference proteome</keyword>
<comment type="caution">
    <text evidence="1">The sequence shown here is derived from an EMBL/GenBank/DDBJ whole genome shotgun (WGS) entry which is preliminary data.</text>
</comment>
<name>A0A9P1I4I8_9PELO</name>
<reference evidence="1" key="1">
    <citation type="submission" date="2022-11" db="EMBL/GenBank/DDBJ databases">
        <authorList>
            <person name="Kikuchi T."/>
        </authorList>
    </citation>
    <scope>NUCLEOTIDE SEQUENCE</scope>
    <source>
        <strain evidence="1">PS1010</strain>
    </source>
</reference>
<accession>A0A9P1I4I8</accession>
<dbReference type="AlphaFoldDB" id="A0A9P1I4I8"/>
<dbReference type="Proteomes" id="UP001152747">
    <property type="component" value="Unassembled WGS sequence"/>
</dbReference>
<dbReference type="EMBL" id="CANHGI010000001">
    <property type="protein sequence ID" value="CAI5438193.1"/>
    <property type="molecule type" value="Genomic_DNA"/>
</dbReference>
<evidence type="ECO:0000313" key="1">
    <source>
        <dbReference type="EMBL" id="CAI5438193.1"/>
    </source>
</evidence>
<organism evidence="1 2">
    <name type="scientific">Caenorhabditis angaria</name>
    <dbReference type="NCBI Taxonomy" id="860376"/>
    <lineage>
        <taxon>Eukaryota</taxon>
        <taxon>Metazoa</taxon>
        <taxon>Ecdysozoa</taxon>
        <taxon>Nematoda</taxon>
        <taxon>Chromadorea</taxon>
        <taxon>Rhabditida</taxon>
        <taxon>Rhabditina</taxon>
        <taxon>Rhabditomorpha</taxon>
        <taxon>Rhabditoidea</taxon>
        <taxon>Rhabditidae</taxon>
        <taxon>Peloderinae</taxon>
        <taxon>Caenorhabditis</taxon>
    </lineage>
</organism>
<protein>
    <submittedName>
        <fullName evidence="1">Uncharacterized protein</fullName>
    </submittedName>
</protein>
<evidence type="ECO:0000313" key="2">
    <source>
        <dbReference type="Proteomes" id="UP001152747"/>
    </source>
</evidence>
<proteinExistence type="predicted"/>
<sequence>MMEATKSDLRDLWLLDVPREFRGQIEEFFLAQKRARIDEDLHDDLDVLDSIPVVLPLVVYSTGEINSIKHTSIVLTLCNYIKIHVRFLCPSKFPVEGEEHKKGTVIERYFNQTKLDDVYDEDGDYMKVSAKWFMDLISCSEVHFDSVSMYATSRCDFPVRLCKTKKLDINLSSLKKDPELLSWWIQRFESPIQQVRISSGFQNSTNVADLPQLLTAKKLTIEGQFDIFDDFYAKMELKSFFCHEDYKLPSHITVAGLKEMFLKWFSSYEKEDLAFDARLNITPDNIREIVSFLKGVFPECSSENTGDYYHFIGKVKEFQFWFKSSAGRLKAELIHDMDVKFVLESHEKTIVETLNTFC</sequence>